<evidence type="ECO:0000256" key="1">
    <source>
        <dbReference type="SAM" id="MobiDB-lite"/>
    </source>
</evidence>
<reference evidence="3" key="2">
    <citation type="submission" date="2020-11" db="EMBL/GenBank/DDBJ databases">
        <authorList>
            <consortium name="DOE Joint Genome Institute"/>
            <person name="Kuo A."/>
            <person name="Miyauchi S."/>
            <person name="Kiss E."/>
            <person name="Drula E."/>
            <person name="Kohler A."/>
            <person name="Sanchez-Garcia M."/>
            <person name="Andreopoulos B."/>
            <person name="Barry K.W."/>
            <person name="Bonito G."/>
            <person name="Buee M."/>
            <person name="Carver A."/>
            <person name="Chen C."/>
            <person name="Cichocki N."/>
            <person name="Clum A."/>
            <person name="Culley D."/>
            <person name="Crous P.W."/>
            <person name="Fauchery L."/>
            <person name="Girlanda M."/>
            <person name="Hayes R."/>
            <person name="Keri Z."/>
            <person name="Labutti K."/>
            <person name="Lipzen A."/>
            <person name="Lombard V."/>
            <person name="Magnuson J."/>
            <person name="Maillard F."/>
            <person name="Morin E."/>
            <person name="Murat C."/>
            <person name="Nolan M."/>
            <person name="Ohm R."/>
            <person name="Pangilinan J."/>
            <person name="Pereira M."/>
            <person name="Perotto S."/>
            <person name="Peter M."/>
            <person name="Riley R."/>
            <person name="Sitrit Y."/>
            <person name="Stielow B."/>
            <person name="Szollosi G."/>
            <person name="Zifcakova L."/>
            <person name="Stursova M."/>
            <person name="Spatafora J.W."/>
            <person name="Tedersoo L."/>
            <person name="Vaario L.-M."/>
            <person name="Yamada A."/>
            <person name="Yan M."/>
            <person name="Wang P."/>
            <person name="Xu J."/>
            <person name="Bruns T."/>
            <person name="Baldrian P."/>
            <person name="Vilgalys R."/>
            <person name="Henrissat B."/>
            <person name="Grigoriev I.V."/>
            <person name="Hibbett D."/>
            <person name="Nagy L.G."/>
            <person name="Martin F.M."/>
        </authorList>
    </citation>
    <scope>NUCLEOTIDE SEQUENCE</scope>
    <source>
        <strain evidence="3">UH-Tt-Lm1</strain>
    </source>
</reference>
<proteinExistence type="predicted"/>
<dbReference type="AlphaFoldDB" id="A0A9P6L238"/>
<feature type="region of interest" description="Disordered" evidence="1">
    <location>
        <begin position="105"/>
        <end position="151"/>
    </location>
</feature>
<name>A0A9P6L238_9AGAM</name>
<dbReference type="EMBL" id="WIUZ02000021">
    <property type="protein sequence ID" value="KAF9779047.1"/>
    <property type="molecule type" value="Genomic_DNA"/>
</dbReference>
<evidence type="ECO:0000313" key="3">
    <source>
        <dbReference type="EMBL" id="KAF9779353.1"/>
    </source>
</evidence>
<dbReference type="Proteomes" id="UP000736335">
    <property type="component" value="Unassembled WGS sequence"/>
</dbReference>
<accession>A0A9P6L238</accession>
<organism evidence="3 4">
    <name type="scientific">Thelephora terrestris</name>
    <dbReference type="NCBI Taxonomy" id="56493"/>
    <lineage>
        <taxon>Eukaryota</taxon>
        <taxon>Fungi</taxon>
        <taxon>Dikarya</taxon>
        <taxon>Basidiomycota</taxon>
        <taxon>Agaricomycotina</taxon>
        <taxon>Agaricomycetes</taxon>
        <taxon>Thelephorales</taxon>
        <taxon>Thelephoraceae</taxon>
        <taxon>Thelephora</taxon>
    </lineage>
</organism>
<sequence length="261" mass="29036">MLDVQSRGRKSGAPMGLSLLDRTVGCADTRPISKLNYSLWGARKRDPSELPISLRLSSVHQSLPNHLSRDDFSTLQLSFPHKLLESLYPHAQRLLNDISHDGAARAGAASDLARKPPPHPTTIKPRPATQSWASRTVPERWPQRPDGTSWMSTVTSHKYPPGTLNSDAPPHLLTFSSEISSRSIQMFAPSRDFVWKRASWEAGEPDIAYVHPAFLGVSDSHPPDRIPAGFSWWFVGYTDVVAIRFSDLAPPRSADRSRMMP</sequence>
<evidence type="ECO:0000313" key="4">
    <source>
        <dbReference type="Proteomes" id="UP000736335"/>
    </source>
</evidence>
<protein>
    <submittedName>
        <fullName evidence="3">Uncharacterized protein</fullName>
    </submittedName>
</protein>
<reference evidence="3" key="1">
    <citation type="journal article" date="2020" name="Nat. Commun.">
        <title>Large-scale genome sequencing of mycorrhizal fungi provides insights into the early evolution of symbiotic traits.</title>
        <authorList>
            <person name="Miyauchi S."/>
            <person name="Kiss E."/>
            <person name="Kuo A."/>
            <person name="Drula E."/>
            <person name="Kohler A."/>
            <person name="Sanchez-Garcia M."/>
            <person name="Morin E."/>
            <person name="Andreopoulos B."/>
            <person name="Barry K.W."/>
            <person name="Bonito G."/>
            <person name="Buee M."/>
            <person name="Carver A."/>
            <person name="Chen C."/>
            <person name="Cichocki N."/>
            <person name="Clum A."/>
            <person name="Culley D."/>
            <person name="Crous P.W."/>
            <person name="Fauchery L."/>
            <person name="Girlanda M."/>
            <person name="Hayes R.D."/>
            <person name="Keri Z."/>
            <person name="LaButti K."/>
            <person name="Lipzen A."/>
            <person name="Lombard V."/>
            <person name="Magnuson J."/>
            <person name="Maillard F."/>
            <person name="Murat C."/>
            <person name="Nolan M."/>
            <person name="Ohm R.A."/>
            <person name="Pangilinan J."/>
            <person name="Pereira M.F."/>
            <person name="Perotto S."/>
            <person name="Peter M."/>
            <person name="Pfister S."/>
            <person name="Riley R."/>
            <person name="Sitrit Y."/>
            <person name="Stielow J.B."/>
            <person name="Szollosi G."/>
            <person name="Zifcakova L."/>
            <person name="Stursova M."/>
            <person name="Spatafora J.W."/>
            <person name="Tedersoo L."/>
            <person name="Vaario L.M."/>
            <person name="Yamada A."/>
            <person name="Yan M."/>
            <person name="Wang P."/>
            <person name="Xu J."/>
            <person name="Bruns T."/>
            <person name="Baldrian P."/>
            <person name="Vilgalys R."/>
            <person name="Dunand C."/>
            <person name="Henrissat B."/>
            <person name="Grigoriev I.V."/>
            <person name="Hibbett D."/>
            <person name="Nagy L.G."/>
            <person name="Martin F.M."/>
        </authorList>
    </citation>
    <scope>NUCLEOTIDE SEQUENCE</scope>
    <source>
        <strain evidence="3">UH-Tt-Lm1</strain>
    </source>
</reference>
<comment type="caution">
    <text evidence="3">The sequence shown here is derived from an EMBL/GenBank/DDBJ whole genome shotgun (WGS) entry which is preliminary data.</text>
</comment>
<keyword evidence="4" id="KW-1185">Reference proteome</keyword>
<evidence type="ECO:0000313" key="2">
    <source>
        <dbReference type="EMBL" id="KAF9779047.1"/>
    </source>
</evidence>
<dbReference type="EMBL" id="WIUZ02000020">
    <property type="protein sequence ID" value="KAF9779353.1"/>
    <property type="molecule type" value="Genomic_DNA"/>
</dbReference>
<gene>
    <name evidence="3" type="ORF">BJ322DRAFT_1024708</name>
    <name evidence="2" type="ORF">BJ322DRAFT_1024879</name>
</gene>